<comment type="caution">
    <text evidence="1">The sequence shown here is derived from an EMBL/GenBank/DDBJ whole genome shotgun (WGS) entry which is preliminary data.</text>
</comment>
<accession>A0A6I2R2R6</accession>
<dbReference type="RefSeq" id="WP_108981700.1">
    <property type="nucleotide sequence ID" value="NZ_WKPR01000013.1"/>
</dbReference>
<reference evidence="1 2" key="1">
    <citation type="journal article" date="2019" name="Nat. Med.">
        <title>A library of human gut bacterial isolates paired with longitudinal multiomics data enables mechanistic microbiome research.</title>
        <authorList>
            <person name="Poyet M."/>
            <person name="Groussin M."/>
            <person name="Gibbons S.M."/>
            <person name="Avila-Pacheco J."/>
            <person name="Jiang X."/>
            <person name="Kearney S.M."/>
            <person name="Perrotta A.R."/>
            <person name="Berdy B."/>
            <person name="Zhao S."/>
            <person name="Lieberman T.D."/>
            <person name="Swanson P.K."/>
            <person name="Smith M."/>
            <person name="Roesemann S."/>
            <person name="Alexander J.E."/>
            <person name="Rich S.A."/>
            <person name="Livny J."/>
            <person name="Vlamakis H."/>
            <person name="Clish C."/>
            <person name="Bullock K."/>
            <person name="Deik A."/>
            <person name="Scott J."/>
            <person name="Pierce K.A."/>
            <person name="Xavier R.J."/>
            <person name="Alm E.J."/>
        </authorList>
    </citation>
    <scope>NUCLEOTIDE SEQUENCE [LARGE SCALE GENOMIC DNA]</scope>
    <source>
        <strain evidence="1 2">BIOML-A2</strain>
    </source>
</reference>
<dbReference type="EMBL" id="WKPR01000013">
    <property type="protein sequence ID" value="MSB20481.1"/>
    <property type="molecule type" value="Genomic_DNA"/>
</dbReference>
<organism evidence="1 2">
    <name type="scientific">Flavonifractor plautii</name>
    <name type="common">Fusobacterium plautii</name>
    <dbReference type="NCBI Taxonomy" id="292800"/>
    <lineage>
        <taxon>Bacteria</taxon>
        <taxon>Bacillati</taxon>
        <taxon>Bacillota</taxon>
        <taxon>Clostridia</taxon>
        <taxon>Eubacteriales</taxon>
        <taxon>Oscillospiraceae</taxon>
        <taxon>Flavonifractor</taxon>
    </lineage>
</organism>
<evidence type="ECO:0000313" key="1">
    <source>
        <dbReference type="EMBL" id="MSB20481.1"/>
    </source>
</evidence>
<sequence length="246" mass="28125">MPNRLQIGTLIFGGEAVVPPENGVLYRPSKENSAPKIVDTQTGKAITWIVVGGKLMADRCLLRDISYFTIDTEFLAGQCKICLDGREYILRLPKVGKYKDIPNEWDSALFDVGDDNSIWHWHGIYTWGCDKTDDDDYPGYWALRGYDTPWTWTKYEPDYSDGCGWRPVLEPVSVEPNPGLIGQEVSVWYGQQIICGLLDSYTAYDICLVRARKVFTDDGKCEHWYEHLPDLKIVVDRTKISALHHR</sequence>
<protein>
    <submittedName>
        <fullName evidence="1">Uncharacterized protein</fullName>
    </submittedName>
</protein>
<proteinExistence type="predicted"/>
<dbReference type="AlphaFoldDB" id="A0A6I2R2R6"/>
<dbReference type="Proteomes" id="UP000434475">
    <property type="component" value="Unassembled WGS sequence"/>
</dbReference>
<gene>
    <name evidence="1" type="ORF">GKE97_13270</name>
</gene>
<evidence type="ECO:0000313" key="2">
    <source>
        <dbReference type="Proteomes" id="UP000434475"/>
    </source>
</evidence>
<name>A0A6I2R2R6_FLAPL</name>